<dbReference type="Pfam" id="PF18884">
    <property type="entry name" value="TSP3_bac"/>
    <property type="match status" value="4"/>
</dbReference>
<keyword evidence="7" id="KW-1185">Reference proteome</keyword>
<evidence type="ECO:0000313" key="6">
    <source>
        <dbReference type="EMBL" id="MDI4670666.1"/>
    </source>
</evidence>
<dbReference type="Gene3D" id="2.60.40.10">
    <property type="entry name" value="Immunoglobulins"/>
    <property type="match status" value="6"/>
</dbReference>
<reference evidence="6 7" key="1">
    <citation type="submission" date="2022-02" db="EMBL/GenBank/DDBJ databases">
        <title>Genome analysis of Beneficial Microorganisms for Coral consortium from Pocillopora damicornis.</title>
        <authorList>
            <person name="Rosado P.M."/>
            <person name="Cardoso P.M."/>
            <person name="Rosado J.G."/>
            <person name="Schultz J."/>
            <person name="Rocha U."/>
            <person name="Costa T.K."/>
            <person name="Peixoto R.S."/>
        </authorList>
    </citation>
    <scope>NUCLEOTIDE SEQUENCE [LARGE SCALE GENOMIC DNA]</scope>
    <source>
        <strain evidence="6 7">BMC5</strain>
    </source>
</reference>
<keyword evidence="3" id="KW-0732">Signal</keyword>
<feature type="compositionally biased region" description="Acidic residues" evidence="5">
    <location>
        <begin position="346"/>
        <end position="355"/>
    </location>
</feature>
<evidence type="ECO:0000256" key="1">
    <source>
        <dbReference type="ARBA" id="ARBA00004613"/>
    </source>
</evidence>
<dbReference type="Pfam" id="PF02412">
    <property type="entry name" value="TSP_3"/>
    <property type="match status" value="5"/>
</dbReference>
<protein>
    <submittedName>
        <fullName evidence="6">Thrombospondin type 3 repeat-containing protein</fullName>
    </submittedName>
</protein>
<comment type="subcellular location">
    <subcellularLocation>
        <location evidence="1">Secreted</location>
    </subcellularLocation>
</comment>
<evidence type="ECO:0000256" key="4">
    <source>
        <dbReference type="ARBA" id="ARBA00022837"/>
    </source>
</evidence>
<keyword evidence="2" id="KW-0964">Secreted</keyword>
<dbReference type="Gene3D" id="4.10.1080.10">
    <property type="entry name" value="TSP type-3 repeat"/>
    <property type="match status" value="2"/>
</dbReference>
<dbReference type="InterPro" id="IPR017897">
    <property type="entry name" value="Thrombospondin_3_rpt"/>
</dbReference>
<dbReference type="InterPro" id="IPR003367">
    <property type="entry name" value="Thrombospondin_3-like_rpt"/>
</dbReference>
<organism evidence="6 7">
    <name type="scientific">Pseudoalteromonas shioyasakiensis</name>
    <dbReference type="NCBI Taxonomy" id="1190813"/>
    <lineage>
        <taxon>Bacteria</taxon>
        <taxon>Pseudomonadati</taxon>
        <taxon>Pseudomonadota</taxon>
        <taxon>Gammaproteobacteria</taxon>
        <taxon>Alteromonadales</taxon>
        <taxon>Pseudoalteromonadaceae</taxon>
        <taxon>Pseudoalteromonas</taxon>
    </lineage>
</organism>
<feature type="region of interest" description="Disordered" evidence="5">
    <location>
        <begin position="346"/>
        <end position="410"/>
    </location>
</feature>
<comment type="caution">
    <text evidence="6">The sequence shown here is derived from an EMBL/GenBank/DDBJ whole genome shotgun (WGS) entry which is preliminary data.</text>
</comment>
<dbReference type="Proteomes" id="UP001156974">
    <property type="component" value="Unassembled WGS sequence"/>
</dbReference>
<feature type="compositionally biased region" description="Basic and acidic residues" evidence="5">
    <location>
        <begin position="357"/>
        <end position="381"/>
    </location>
</feature>
<dbReference type="InterPro" id="IPR013783">
    <property type="entry name" value="Ig-like_fold"/>
</dbReference>
<feature type="compositionally biased region" description="Acidic residues" evidence="5">
    <location>
        <begin position="395"/>
        <end position="410"/>
    </location>
</feature>
<dbReference type="SUPFAM" id="SSF103647">
    <property type="entry name" value="TSP type-3 repeat"/>
    <property type="match status" value="3"/>
</dbReference>
<keyword evidence="4" id="KW-0106">Calcium</keyword>
<dbReference type="PANTHER" id="PTHR10199:SF100">
    <property type="entry name" value="THROMBOSPONDIN, ISOFORM A"/>
    <property type="match status" value="1"/>
</dbReference>
<proteinExistence type="predicted"/>
<dbReference type="PROSITE" id="PS51234">
    <property type="entry name" value="TSP3"/>
    <property type="match status" value="1"/>
</dbReference>
<accession>A0ABT6U3G5</accession>
<dbReference type="PANTHER" id="PTHR10199">
    <property type="entry name" value="THROMBOSPONDIN"/>
    <property type="match status" value="1"/>
</dbReference>
<dbReference type="InterPro" id="IPR028974">
    <property type="entry name" value="TSP_type-3_rpt"/>
</dbReference>
<evidence type="ECO:0000256" key="2">
    <source>
        <dbReference type="ARBA" id="ARBA00022525"/>
    </source>
</evidence>
<name>A0ABT6U3G5_9GAMM</name>
<evidence type="ECO:0000256" key="3">
    <source>
        <dbReference type="ARBA" id="ARBA00022729"/>
    </source>
</evidence>
<dbReference type="InterPro" id="IPR059100">
    <property type="entry name" value="TSP3_bac"/>
</dbReference>
<dbReference type="RefSeq" id="WP_220094660.1">
    <property type="nucleotide sequence ID" value="NZ_JAKUMG010000011.1"/>
</dbReference>
<evidence type="ECO:0000256" key="5">
    <source>
        <dbReference type="SAM" id="MobiDB-lite"/>
    </source>
</evidence>
<sequence length="2538" mass="281294">MNNKWNLMLVFIIGFMSLITKAGEFVNSSVKISDVNTRSFVVAWAAPKDSTGNLRVFLDPKGNEPVEASISSFQFTYAESNGLEQKMLQQGLFRVRVYNLEPNTHYYFGLEQTLESGVKELLPKSGALFHVKTMSKEDIVLNDTLAAFITSQSEQSSSGKLIYFKFSDTQYPISHIVGDSLPENMAAVSLSNVSDGEKHMLLRQSTVELKGHTSTGIIDNSYSLPDNSQLGHLQRIPYELLVSSVIDTDGDGIPNWYELENGMDPNTNDASLDLDGDGLSNIEEFELGTKASLADTDGDGVSDYQEVKISGTSAVNVDTDNDGLSDYQELMVFFTDALSIDTDGDGFSDGDEVEGGYDPKDINTHPPYADKDNDGISDRNDNCPAIPNASQLNTDNDEFGDVCDDDDDGDGIADFEDNAPLVANPDQLDTDSDQIGDVIDNCPTIANTLQKDNDTDGYGDECDDDDDNDSILDYKQLGAPSNIALTLYGIESVEVIDLPFANNFNAKIYFAKQTIDQNQQIYLGEFDMSLHKFTKKELSPEDESKLGQLVSIVDGENCDCVLINQPSSLIKLTTLNQDINIRLPSHTPEMGSQLFLTSIDGSAFSAYSSSDHTELLNMLVAGSSFVKDDNCQFTSNFDQIDTDGDGVGDACDFSPQDIDGDGILNAVDNCPDFHNPDQSDLDGDEEGDLCDEDIDGDGVPNDIELNELYTDPMNAFSWSDNVSDGNADFDNDGVSNSQELLLGTDLLTPNLKLIKGKNYIYYPIEALDSKVASSLVEVLGGEEFITRLARVNLAGNVTDEYVFDGETWVGSDFELEVYGGVVVDSISEYALPEAKAINCASIEFSIGVNLTALPCTKVGETAFSLLEKYGPTKIKSISGVDLESGLFKTVAYLNGELQGEDFKINKSQSYEIEANSSFLIDKPSNTQQGVSINSLDDIQTVNSQSIDFSGFIYTQEGVLLINNKAVELIDGRFEVINFELSEGDNLIVLKGRDEYGLPILFEFTIRFVLPPSFEITSHESGQPLRAKSITLAGTYSRAERIIANGVEGVLENGNFIIYPVLLNEGENTITVTAYGEFETKIEKSIQVSSSPIVLSLPAGTSKKVELYQSVVGDEEKLPVIPEYVEYFYDAELKSAELDGSSSSYPSINEIGFEANFISADQSRSPGIILEFSAVATNQQYGAHHFYVPVKSTDVFGSLPYIEDIWVVITLIDESGGGAMFVTSHYDGETVNESSVRFQGRVLEADSLKYSDQPISLENGYFDIPINLKAGRNYLLFEINKEGVLTEEEYRLDYYPEAYPRLLVTSHSHNQHVSGAQVEIVGTTSQANTSVKINGVDALVKGENFSAFVPLSSDINWIYITTELNGKLSQYPLKVIRNKYEARVLNVSDREYLHSSTPVINVFSDGNIKRARVNNGFWRESDNVNEISLNIDYKAPLIPGRNFIIVDIEYEDGTIQKLVSVVSYEHEEFKLKVHTLESVKVWMTIEDDLYARAERITFDLGYALDSKSGLFRAPAPYNKPRGYGAYGRLGKSNIVADLGLDELSRRKLLVEFPYEIYQKGVEVGDEFEEISGIRVYDNSSELIYYQKVDIKGEYVEINLEPKIYIWNHEDNEKVHSDKTTILASAVNFTPTSAAINNHSLDVIPTTLDNGIEEKLLFAGSVSLSDSPYVIDVSNHEGELLTSQLNLEYEQLVYTLQSGQIVTQKNSDIFVTYLGPGYTWESEKRSSTYDKLNLISWYQVGPNQENYGGLYVGEVSYGFKTNEGGAVQGFDSLWKHYNFAHYNNEGLDPDSYDMSIFQFVDVVTGPDLIPEIDIVTPVDLEETFYPNIKVRVKVENDNLSNVYVNGTLAEKQYDDNLWFRNRLYHEYDMPLLIGENTITIKAHSSINDNMAEESLTVLRKPTPPPIYDVSTPSNNSVVKITNENDEVYIKGEVDLSIPIDELFINGHLVEISSGGFFSYSAVFSEGQHEVIIIAENSAGTTEKLVNFKVEYGSPEIIFSSPLDDYYTTSRGEELIGGIVNGKQAVLTVNGEVIEINSLSGSFSYFATLNEGENIFEIIAKNAFGETKATKVIKRIIPSESHIELEPNSGVVNEWKIKASSQVVSAFSNYRVRLENNENSGIHFNANYKSLEGQPEDTVIFEYQFFIDDYVSPGLYKPTLIIDFLNVLGEVIYTDILDFYIYFDIERLLLNLDNLSQELTISTYNYTITGSVNDPSATLLINGSQVPITELGSFSFELNLDEGVNLIRLELSNSEQEINELYTVNVWTGELDLTITEPKDSVSYSSSDIVFSGSVSDSLASLTIDMKPVIVSNDGSFSTILSYSEGNHEVVFNAYNNYQSVTKTVSFEVLSQPLSVELLYPSNRSVFYQNAINVKGYVTDPNAEIVINEQSVNLNEAGEFSHVLQLPEGTHELNIEATNNLESDSKSLNVTIKKTVQGKLIEIAQENESPVQIEDIPLSEQQLASIYNYTYHLSALPEGVTFKLISMNCLGGAALVEYKLIADVDTPKSQYPTELKFLFRDTSNNIIIEEVFPLILSIVDE</sequence>
<gene>
    <name evidence="6" type="ORF">MKZ47_16460</name>
</gene>
<dbReference type="EMBL" id="JAKUMG010000011">
    <property type="protein sequence ID" value="MDI4670666.1"/>
    <property type="molecule type" value="Genomic_DNA"/>
</dbReference>
<evidence type="ECO:0000313" key="7">
    <source>
        <dbReference type="Proteomes" id="UP001156974"/>
    </source>
</evidence>